<dbReference type="AlphaFoldDB" id="A0A8X6MZA8"/>
<reference evidence="1" key="1">
    <citation type="submission" date="2020-08" db="EMBL/GenBank/DDBJ databases">
        <title>Multicomponent nature underlies the extraordinary mechanical properties of spider dragline silk.</title>
        <authorList>
            <person name="Kono N."/>
            <person name="Nakamura H."/>
            <person name="Mori M."/>
            <person name="Yoshida Y."/>
            <person name="Ohtoshi R."/>
            <person name="Malay A.D."/>
            <person name="Moran D.A.P."/>
            <person name="Tomita M."/>
            <person name="Numata K."/>
            <person name="Arakawa K."/>
        </authorList>
    </citation>
    <scope>NUCLEOTIDE SEQUENCE</scope>
</reference>
<protein>
    <submittedName>
        <fullName evidence="1">Uncharacterized protein</fullName>
    </submittedName>
</protein>
<gene>
    <name evidence="1" type="ORF">NPIL_171841</name>
</gene>
<organism evidence="1 2">
    <name type="scientific">Nephila pilipes</name>
    <name type="common">Giant wood spider</name>
    <name type="synonym">Nephila maculata</name>
    <dbReference type="NCBI Taxonomy" id="299642"/>
    <lineage>
        <taxon>Eukaryota</taxon>
        <taxon>Metazoa</taxon>
        <taxon>Ecdysozoa</taxon>
        <taxon>Arthropoda</taxon>
        <taxon>Chelicerata</taxon>
        <taxon>Arachnida</taxon>
        <taxon>Araneae</taxon>
        <taxon>Araneomorphae</taxon>
        <taxon>Entelegynae</taxon>
        <taxon>Araneoidea</taxon>
        <taxon>Nephilidae</taxon>
        <taxon>Nephila</taxon>
    </lineage>
</organism>
<name>A0A8X6MZA8_NEPPI</name>
<evidence type="ECO:0000313" key="1">
    <source>
        <dbReference type="EMBL" id="GFS85536.1"/>
    </source>
</evidence>
<keyword evidence="2" id="KW-1185">Reference proteome</keyword>
<accession>A0A8X6MZA8</accession>
<sequence>MSGFKSKTLRIRNISYSWTIETFIDCSLPDPVKIGMTYNMDKFKLYLHPNQNMITDSIMNNPNNIAADRLLSKPILCDCAKRRKRQLIEKCYQLCSKIREKYLMEELMLNAEKQSDSEIGSCKT</sequence>
<evidence type="ECO:0000313" key="2">
    <source>
        <dbReference type="Proteomes" id="UP000887013"/>
    </source>
</evidence>
<dbReference type="Proteomes" id="UP000887013">
    <property type="component" value="Unassembled WGS sequence"/>
</dbReference>
<dbReference type="EMBL" id="BMAW01003790">
    <property type="protein sequence ID" value="GFS85536.1"/>
    <property type="molecule type" value="Genomic_DNA"/>
</dbReference>
<proteinExistence type="predicted"/>
<comment type="caution">
    <text evidence="1">The sequence shown here is derived from an EMBL/GenBank/DDBJ whole genome shotgun (WGS) entry which is preliminary data.</text>
</comment>